<organism evidence="1 2">
    <name type="scientific">Demequina lutea</name>
    <dbReference type="NCBI Taxonomy" id="431489"/>
    <lineage>
        <taxon>Bacteria</taxon>
        <taxon>Bacillati</taxon>
        <taxon>Actinomycetota</taxon>
        <taxon>Actinomycetes</taxon>
        <taxon>Micrococcales</taxon>
        <taxon>Demequinaceae</taxon>
        <taxon>Demequina</taxon>
    </lineage>
</organism>
<evidence type="ECO:0000313" key="1">
    <source>
        <dbReference type="EMBL" id="NYI42685.1"/>
    </source>
</evidence>
<dbReference type="AlphaFoldDB" id="A0A7Y9ZEV8"/>
<name>A0A7Y9ZEV8_9MICO</name>
<gene>
    <name evidence="1" type="ORF">BKA03_002804</name>
</gene>
<dbReference type="RefSeq" id="WP_062075149.1">
    <property type="nucleotide sequence ID" value="NZ_BBRC01000006.1"/>
</dbReference>
<dbReference type="Proteomes" id="UP000547973">
    <property type="component" value="Unassembled WGS sequence"/>
</dbReference>
<dbReference type="EMBL" id="JACBZO010000001">
    <property type="protein sequence ID" value="NYI42685.1"/>
    <property type="molecule type" value="Genomic_DNA"/>
</dbReference>
<accession>A0A7Y9ZEV8</accession>
<comment type="caution">
    <text evidence="1">The sequence shown here is derived from an EMBL/GenBank/DDBJ whole genome shotgun (WGS) entry which is preliminary data.</text>
</comment>
<evidence type="ECO:0000313" key="2">
    <source>
        <dbReference type="Proteomes" id="UP000547973"/>
    </source>
</evidence>
<reference evidence="1 2" key="1">
    <citation type="submission" date="2020-07" db="EMBL/GenBank/DDBJ databases">
        <title>Sequencing the genomes of 1000 actinobacteria strains.</title>
        <authorList>
            <person name="Klenk H.-P."/>
        </authorList>
    </citation>
    <scope>NUCLEOTIDE SEQUENCE [LARGE SCALE GENOMIC DNA]</scope>
    <source>
        <strain evidence="1 2">DSM 19970</strain>
    </source>
</reference>
<keyword evidence="2" id="KW-1185">Reference proteome</keyword>
<protein>
    <submittedName>
        <fullName evidence="1">Uncharacterized protein</fullName>
    </submittedName>
</protein>
<proteinExistence type="predicted"/>
<sequence>MAVIRAVEAVIALVLTVVLYHFASAGALTSLGHSVTGWYSHQVDGLFTISVIDKSVKPPQLDKANLPIALAPEASSGPNTPAST</sequence>